<dbReference type="Proteomes" id="UP000704762">
    <property type="component" value="Unassembled WGS sequence"/>
</dbReference>
<evidence type="ECO:0000313" key="2">
    <source>
        <dbReference type="EMBL" id="MBM7797435.1"/>
    </source>
</evidence>
<organism evidence="2 3">
    <name type="scientific">Microlunatus panaciterrae</name>
    <dbReference type="NCBI Taxonomy" id="400768"/>
    <lineage>
        <taxon>Bacteria</taxon>
        <taxon>Bacillati</taxon>
        <taxon>Actinomycetota</taxon>
        <taxon>Actinomycetes</taxon>
        <taxon>Propionibacteriales</taxon>
        <taxon>Propionibacteriaceae</taxon>
        <taxon>Microlunatus</taxon>
    </lineage>
</organism>
<dbReference type="InterPro" id="IPR026555">
    <property type="entry name" value="NSL3/Tex30"/>
</dbReference>
<dbReference type="Gene3D" id="3.40.50.1820">
    <property type="entry name" value="alpha/beta hydrolase"/>
    <property type="match status" value="1"/>
</dbReference>
<reference evidence="2 3" key="1">
    <citation type="submission" date="2021-01" db="EMBL/GenBank/DDBJ databases">
        <title>Sequencing the genomes of 1000 actinobacteria strains.</title>
        <authorList>
            <person name="Klenk H.-P."/>
        </authorList>
    </citation>
    <scope>NUCLEOTIDE SEQUENCE [LARGE SCALE GENOMIC DNA]</scope>
    <source>
        <strain evidence="2 3">DSM 18662</strain>
    </source>
</reference>
<comment type="caution">
    <text evidence="2">The sequence shown here is derived from an EMBL/GenBank/DDBJ whole genome shotgun (WGS) entry which is preliminary data.</text>
</comment>
<accession>A0ABS2REK5</accession>
<evidence type="ECO:0000259" key="1">
    <source>
        <dbReference type="Pfam" id="PF20408"/>
    </source>
</evidence>
<dbReference type="EMBL" id="JAFBCF010000001">
    <property type="protein sequence ID" value="MBM7797435.1"/>
    <property type="molecule type" value="Genomic_DNA"/>
</dbReference>
<dbReference type="Pfam" id="PF20408">
    <property type="entry name" value="Abhydrolase_11"/>
    <property type="match status" value="1"/>
</dbReference>
<dbReference type="InterPro" id="IPR029058">
    <property type="entry name" value="AB_hydrolase_fold"/>
</dbReference>
<protein>
    <submittedName>
        <fullName evidence="2">Alpha/beta-hydrolase family hydrolase</fullName>
    </submittedName>
</protein>
<evidence type="ECO:0000313" key="3">
    <source>
        <dbReference type="Proteomes" id="UP000704762"/>
    </source>
</evidence>
<dbReference type="PANTHER" id="PTHR13136:SF11">
    <property type="entry name" value="TESTIS-EXPRESSED PROTEIN 30"/>
    <property type="match status" value="1"/>
</dbReference>
<dbReference type="SUPFAM" id="SSF53474">
    <property type="entry name" value="alpha/beta-Hydrolases"/>
    <property type="match status" value="1"/>
</dbReference>
<dbReference type="InterPro" id="IPR046879">
    <property type="entry name" value="KANL3/Tex30_Abhydrolase"/>
</dbReference>
<dbReference type="RefSeq" id="WP_204916124.1">
    <property type="nucleotide sequence ID" value="NZ_BAAAQP010000003.1"/>
</dbReference>
<dbReference type="PANTHER" id="PTHR13136">
    <property type="entry name" value="TESTIS DEVELOPMENT PROTEIN PRTD"/>
    <property type="match status" value="1"/>
</dbReference>
<proteinExistence type="predicted"/>
<keyword evidence="3" id="KW-1185">Reference proteome</keyword>
<name>A0ABS2REK5_9ACTN</name>
<feature type="domain" description="KANL3/Tex30 alpha/beta hydrolase-like" evidence="1">
    <location>
        <begin position="30"/>
        <end position="215"/>
    </location>
</feature>
<sequence>MAARSTVERVPTPVGDGRLFLDEAADSGPVLMLGHGAGGGVGAFDLAELAARLPERGVTVVRFEQPWRTAGRKVAVPPPRLDQAWTAAARQLLDRLGPVSRLFFGGRSAGARVACRTAPQFDVTGVVCLSFPLHPPGRPERSRAPELLGAGVPRLVIQGERDTFGGPDEVRLAAQGENIRIIAVPGAGHGLGVAKSAPFSASQVKQLIVDAVADFCLAPAP</sequence>
<gene>
    <name evidence="2" type="ORF">JOE57_000356</name>
</gene>